<dbReference type="InterPro" id="IPR051309">
    <property type="entry name" value="ABCF_ATPase"/>
</dbReference>
<dbReference type="GO" id="GO:0016887">
    <property type="term" value="F:ATP hydrolysis activity"/>
    <property type="evidence" value="ECO:0007669"/>
    <property type="project" value="InterPro"/>
</dbReference>
<protein>
    <submittedName>
        <fullName evidence="2">ATP-binding cassette, subfamily F, uup/macrolide transport system ATP-binding/permease protein</fullName>
    </submittedName>
</protein>
<dbReference type="PANTHER" id="PTHR42855:SF1">
    <property type="entry name" value="ABC TRANSPORTER DOMAIN-CONTAINING PROTEIN"/>
    <property type="match status" value="1"/>
</dbReference>
<evidence type="ECO:0000313" key="2">
    <source>
        <dbReference type="EMBL" id="SEM68185.1"/>
    </source>
</evidence>
<gene>
    <name evidence="2" type="ORF">SAMN05444955_10162</name>
</gene>
<dbReference type="Pfam" id="PF00005">
    <property type="entry name" value="ABC_tran"/>
    <property type="match status" value="1"/>
</dbReference>
<dbReference type="InterPro" id="IPR027417">
    <property type="entry name" value="P-loop_NTPase"/>
</dbReference>
<dbReference type="InterPro" id="IPR003439">
    <property type="entry name" value="ABC_transporter-like_ATP-bd"/>
</dbReference>
<dbReference type="RefSeq" id="WP_170839646.1">
    <property type="nucleotide sequence ID" value="NZ_FOCQ01000001.1"/>
</dbReference>
<dbReference type="STRING" id="1173111.SAMN05444955_10162"/>
<keyword evidence="2" id="KW-0547">Nucleotide-binding</keyword>
<dbReference type="PANTHER" id="PTHR42855">
    <property type="entry name" value="ABC TRANSPORTER ATP-BINDING SUBUNIT"/>
    <property type="match status" value="1"/>
</dbReference>
<reference evidence="2 3" key="1">
    <citation type="submission" date="2016-10" db="EMBL/GenBank/DDBJ databases">
        <authorList>
            <person name="de Groot N.N."/>
        </authorList>
    </citation>
    <scope>NUCLEOTIDE SEQUENCE [LARGE SCALE GENOMIC DNA]</scope>
    <source>
        <strain evidence="2 3">DSM 46701</strain>
    </source>
</reference>
<evidence type="ECO:0000259" key="1">
    <source>
        <dbReference type="Pfam" id="PF00005"/>
    </source>
</evidence>
<name>A0A1H8ABM5_9BACL</name>
<keyword evidence="2" id="KW-0067">ATP-binding</keyword>
<sequence>MFVLEAYQVKKWLGDRLLFSMDRLQVETGQKIGVVGVNGAGKTTLLRVLAGEEPADEGDICRRGTVGWIRQWMIRTPRKKIRCQ</sequence>
<proteinExistence type="predicted"/>
<evidence type="ECO:0000313" key="3">
    <source>
        <dbReference type="Proteomes" id="UP000199695"/>
    </source>
</evidence>
<dbReference type="SUPFAM" id="SSF52540">
    <property type="entry name" value="P-loop containing nucleoside triphosphate hydrolases"/>
    <property type="match status" value="1"/>
</dbReference>
<accession>A0A1H8ABM5</accession>
<dbReference type="GO" id="GO:0005524">
    <property type="term" value="F:ATP binding"/>
    <property type="evidence" value="ECO:0007669"/>
    <property type="project" value="UniProtKB-KW"/>
</dbReference>
<dbReference type="Proteomes" id="UP000199695">
    <property type="component" value="Unassembled WGS sequence"/>
</dbReference>
<dbReference type="AlphaFoldDB" id="A0A1H8ABM5"/>
<keyword evidence="3" id="KW-1185">Reference proteome</keyword>
<dbReference type="Gene3D" id="3.40.50.300">
    <property type="entry name" value="P-loop containing nucleotide triphosphate hydrolases"/>
    <property type="match status" value="1"/>
</dbReference>
<dbReference type="EMBL" id="FOCQ01000001">
    <property type="protein sequence ID" value="SEM68185.1"/>
    <property type="molecule type" value="Genomic_DNA"/>
</dbReference>
<organism evidence="2 3">
    <name type="scientific">Lihuaxuella thermophila</name>
    <dbReference type="NCBI Taxonomy" id="1173111"/>
    <lineage>
        <taxon>Bacteria</taxon>
        <taxon>Bacillati</taxon>
        <taxon>Bacillota</taxon>
        <taxon>Bacilli</taxon>
        <taxon>Bacillales</taxon>
        <taxon>Thermoactinomycetaceae</taxon>
        <taxon>Lihuaxuella</taxon>
    </lineage>
</organism>
<feature type="domain" description="ABC transporter" evidence="1">
    <location>
        <begin position="23"/>
        <end position="65"/>
    </location>
</feature>